<keyword evidence="4" id="KW-1133">Transmembrane helix</keyword>
<keyword evidence="4" id="KW-0472">Membrane</keyword>
<dbReference type="SUPFAM" id="SSF81665">
    <property type="entry name" value="Calcium ATPase, transmembrane domain M"/>
    <property type="match status" value="1"/>
</dbReference>
<dbReference type="AlphaFoldDB" id="A0A550C4R6"/>
<protein>
    <recommendedName>
        <fullName evidence="5">P-type ATPase N-terminal domain-containing protein</fullName>
    </recommendedName>
</protein>
<keyword evidence="7" id="KW-1185">Reference proteome</keyword>
<accession>A0A550C4R6</accession>
<dbReference type="GO" id="GO:0045332">
    <property type="term" value="P:phospholipid translocation"/>
    <property type="evidence" value="ECO:0007669"/>
    <property type="project" value="TreeGrafter"/>
</dbReference>
<dbReference type="GO" id="GO:0005886">
    <property type="term" value="C:plasma membrane"/>
    <property type="evidence" value="ECO:0007669"/>
    <property type="project" value="TreeGrafter"/>
</dbReference>
<sequence>MFKRSQHADSDDEPDNIDPELRLRTVRTAHSAIAESIRSEVKAERRKSRRAKGRFFRKSTEKKPAQQPTPDAPADAAASSVPGLRRNIYVNCPLPASEVDQHGEPLARYVRNKVRTTKYTLLTYLPKNIIFEQFRRIANLFFLTLVVLQNISVFGAPSGSISMLPLVFILTVTAIKDGVEDYRRAQLDEEVNTSASTKLGGSFKNVNQPTDSRSWYEKLLNLNPPGKVTRGVRKLREREASEIKRTIAMPRRSSTMESERNNDSMELGYNGAGRKLDDIQSVDSHSYPPTSLDMSKTSMSSSTTSLMPGQQFGGGPGTLADYDSAMLTAGVVDYSKRITGASQWERTLWKKLEVGDIGRRRRL</sequence>
<comment type="caution">
    <text evidence="6">The sequence shown here is derived from an EMBL/GenBank/DDBJ whole genome shotgun (WGS) entry which is preliminary data.</text>
</comment>
<organism evidence="6 7">
    <name type="scientific">Schizophyllum amplum</name>
    <dbReference type="NCBI Taxonomy" id="97359"/>
    <lineage>
        <taxon>Eukaryota</taxon>
        <taxon>Fungi</taxon>
        <taxon>Dikarya</taxon>
        <taxon>Basidiomycota</taxon>
        <taxon>Agaricomycotina</taxon>
        <taxon>Agaricomycetes</taxon>
        <taxon>Agaricomycetidae</taxon>
        <taxon>Agaricales</taxon>
        <taxon>Schizophyllaceae</taxon>
        <taxon>Schizophyllum</taxon>
    </lineage>
</organism>
<evidence type="ECO:0000313" key="7">
    <source>
        <dbReference type="Proteomes" id="UP000320762"/>
    </source>
</evidence>
<feature type="compositionally biased region" description="Low complexity" evidence="3">
    <location>
        <begin position="65"/>
        <end position="78"/>
    </location>
</feature>
<feature type="compositionally biased region" description="Low complexity" evidence="3">
    <location>
        <begin position="290"/>
        <end position="305"/>
    </location>
</feature>
<gene>
    <name evidence="6" type="ORF">BD626DRAFT_572447</name>
</gene>
<feature type="transmembrane region" description="Helical" evidence="4">
    <location>
        <begin position="137"/>
        <end position="155"/>
    </location>
</feature>
<reference evidence="6 7" key="1">
    <citation type="journal article" date="2019" name="New Phytol.">
        <title>Comparative genomics reveals unique wood-decay strategies and fruiting body development in the Schizophyllaceae.</title>
        <authorList>
            <person name="Almasi E."/>
            <person name="Sahu N."/>
            <person name="Krizsan K."/>
            <person name="Balint B."/>
            <person name="Kovacs G.M."/>
            <person name="Kiss B."/>
            <person name="Cseklye J."/>
            <person name="Drula E."/>
            <person name="Henrissat B."/>
            <person name="Nagy I."/>
            <person name="Chovatia M."/>
            <person name="Adam C."/>
            <person name="LaButti K."/>
            <person name="Lipzen A."/>
            <person name="Riley R."/>
            <person name="Grigoriev I.V."/>
            <person name="Nagy L.G."/>
        </authorList>
    </citation>
    <scope>NUCLEOTIDE SEQUENCE [LARGE SCALE GENOMIC DNA]</scope>
    <source>
        <strain evidence="6 7">NL-1724</strain>
    </source>
</reference>
<dbReference type="STRING" id="97359.A0A550C4R6"/>
<feature type="domain" description="P-type ATPase N-terminal" evidence="5">
    <location>
        <begin position="106"/>
        <end position="153"/>
    </location>
</feature>
<feature type="region of interest" description="Disordered" evidence="3">
    <location>
        <begin position="1"/>
        <end position="23"/>
    </location>
</feature>
<dbReference type="Proteomes" id="UP000320762">
    <property type="component" value="Unassembled WGS sequence"/>
</dbReference>
<name>A0A550C4R6_9AGAR</name>
<keyword evidence="2" id="KW-0813">Transport</keyword>
<feature type="region of interest" description="Disordered" evidence="3">
    <location>
        <begin position="37"/>
        <end position="78"/>
    </location>
</feature>
<proteinExistence type="predicted"/>
<evidence type="ECO:0000256" key="4">
    <source>
        <dbReference type="SAM" id="Phobius"/>
    </source>
</evidence>
<dbReference type="EMBL" id="VDMD01000026">
    <property type="protein sequence ID" value="TRM59775.1"/>
    <property type="molecule type" value="Genomic_DNA"/>
</dbReference>
<evidence type="ECO:0000256" key="1">
    <source>
        <dbReference type="ARBA" id="ARBA00004308"/>
    </source>
</evidence>
<evidence type="ECO:0000256" key="2">
    <source>
        <dbReference type="ARBA" id="ARBA00022448"/>
    </source>
</evidence>
<dbReference type="PANTHER" id="PTHR24092:SF180">
    <property type="entry name" value="PHOSPHOLIPID-TRANSPORTING ATPASE DNF1-RELATED"/>
    <property type="match status" value="1"/>
</dbReference>
<evidence type="ECO:0000313" key="6">
    <source>
        <dbReference type="EMBL" id="TRM59775.1"/>
    </source>
</evidence>
<dbReference type="GO" id="GO:0012505">
    <property type="term" value="C:endomembrane system"/>
    <property type="evidence" value="ECO:0007669"/>
    <property type="project" value="UniProtKB-SubCell"/>
</dbReference>
<keyword evidence="4" id="KW-0812">Transmembrane</keyword>
<dbReference type="InterPro" id="IPR023298">
    <property type="entry name" value="ATPase_P-typ_TM_dom_sf"/>
</dbReference>
<evidence type="ECO:0000259" key="5">
    <source>
        <dbReference type="Pfam" id="PF16209"/>
    </source>
</evidence>
<dbReference type="InterPro" id="IPR032631">
    <property type="entry name" value="P-type_ATPase_N"/>
</dbReference>
<dbReference type="PANTHER" id="PTHR24092">
    <property type="entry name" value="PROBABLE PHOSPHOLIPID-TRANSPORTING ATPASE"/>
    <property type="match status" value="1"/>
</dbReference>
<dbReference type="Pfam" id="PF16209">
    <property type="entry name" value="PhoLip_ATPase_N"/>
    <property type="match status" value="1"/>
</dbReference>
<evidence type="ECO:0000256" key="3">
    <source>
        <dbReference type="SAM" id="MobiDB-lite"/>
    </source>
</evidence>
<feature type="compositionally biased region" description="Basic residues" evidence="3">
    <location>
        <begin position="44"/>
        <end position="57"/>
    </location>
</feature>
<feature type="region of interest" description="Disordered" evidence="3">
    <location>
        <begin position="279"/>
        <end position="305"/>
    </location>
</feature>
<dbReference type="OrthoDB" id="377733at2759"/>
<comment type="subcellular location">
    <subcellularLocation>
        <location evidence="1">Endomembrane system</location>
    </subcellularLocation>
</comment>
<dbReference type="GO" id="GO:0140326">
    <property type="term" value="F:ATPase-coupled intramembrane lipid transporter activity"/>
    <property type="evidence" value="ECO:0007669"/>
    <property type="project" value="TreeGrafter"/>
</dbReference>